<dbReference type="PANTHER" id="PTHR31571:SF1">
    <property type="entry name" value="ALTERED INHERITANCE OF MITOCHONDRIA PROTEIN 6"/>
    <property type="match status" value="1"/>
</dbReference>
<dbReference type="AlphaFoldDB" id="A0A0D1YT12"/>
<evidence type="ECO:0000256" key="2">
    <source>
        <dbReference type="ARBA" id="ARBA00014286"/>
    </source>
</evidence>
<feature type="transmembrane region" description="Helical" evidence="4">
    <location>
        <begin position="108"/>
        <end position="137"/>
    </location>
</feature>
<dbReference type="VEuPathDB" id="FungiDB:PV09_05085"/>
<protein>
    <recommendedName>
        <fullName evidence="2">Altered inheritance of mitochondria protein 6</fullName>
    </recommendedName>
</protein>
<dbReference type="PANTHER" id="PTHR31571">
    <property type="entry name" value="ALTERED INHERITANCE OF MITOCHONDRIA PROTEIN 6"/>
    <property type="match status" value="1"/>
</dbReference>
<evidence type="ECO:0000313" key="6">
    <source>
        <dbReference type="Proteomes" id="UP000053259"/>
    </source>
</evidence>
<dbReference type="GO" id="GO:0008081">
    <property type="term" value="F:phosphoric diester hydrolase activity"/>
    <property type="evidence" value="ECO:0007669"/>
    <property type="project" value="InterPro"/>
</dbReference>
<dbReference type="InterPro" id="IPR051236">
    <property type="entry name" value="HAT_RTT109-like"/>
</dbReference>
<dbReference type="InterPro" id="IPR039559">
    <property type="entry name" value="AIM6_PI-PLC-like_dom"/>
</dbReference>
<name>A0A0D1YT12_9PEZI</name>
<dbReference type="InterPro" id="IPR017946">
    <property type="entry name" value="PLC-like_Pdiesterase_TIM-brl"/>
</dbReference>
<dbReference type="HOGENOM" id="CLU_031561_2_0_1"/>
<evidence type="ECO:0000256" key="3">
    <source>
        <dbReference type="SAM" id="MobiDB-lite"/>
    </source>
</evidence>
<keyword evidence="4" id="KW-0812">Transmembrane</keyword>
<evidence type="ECO:0000313" key="5">
    <source>
        <dbReference type="EMBL" id="KIW03782.1"/>
    </source>
</evidence>
<evidence type="ECO:0000256" key="1">
    <source>
        <dbReference type="ARBA" id="ARBA00008858"/>
    </source>
</evidence>
<keyword evidence="4" id="KW-0472">Membrane</keyword>
<dbReference type="RefSeq" id="XP_016213651.1">
    <property type="nucleotide sequence ID" value="XM_016358550.1"/>
</dbReference>
<feature type="region of interest" description="Disordered" evidence="3">
    <location>
        <begin position="1"/>
        <end position="30"/>
    </location>
</feature>
<keyword evidence="6" id="KW-1185">Reference proteome</keyword>
<accession>A0A0D1YT12</accession>
<evidence type="ECO:0000256" key="4">
    <source>
        <dbReference type="SAM" id="Phobius"/>
    </source>
</evidence>
<sequence>MASSRNLAHVEDDVESSAGRESEEPGEAEALLNQKQPYVSTQAVSSFENDECPICLRKARWRALLSMLRLKGKQRVVHCAHDRPAIEECRRLSRTAPAARIRRRRCRLLTSFILVMFALFGLWNLVTLLIGLGPLIWDPSLAVDRFFPNWGMPGEPGEGLTGYPTDFTRDVEPIPCHSHNDYWRRVPLYEAIHYGCVGVEADVWLFDDELFVGHTTASLTKNRTLRSLYVDPLVRILDRMNPSRLEYGAGITPERINGVFDEVPDQTLVLLIDFKMDGREQLPVVSAHLEALRSKGYLTYFNGQDTVSGPVTVVATGNAPFDLLTANATYRDIFFDAPLDKLAVDAAALSSQHEIFAASDPASSAGQGSTGVSPSSSFTPANSYYASVDFKSSIGFPYRGRLSHRQLRKLRSQIKAAHDKGLKARYWNTPTWPVGLRNHIWKILIDEGADYLNVDDLRSAKMVDWERSWRRHRWMGNGI</sequence>
<dbReference type="STRING" id="253628.A0A0D1YT12"/>
<organism evidence="5 6">
    <name type="scientific">Verruconis gallopava</name>
    <dbReference type="NCBI Taxonomy" id="253628"/>
    <lineage>
        <taxon>Eukaryota</taxon>
        <taxon>Fungi</taxon>
        <taxon>Dikarya</taxon>
        <taxon>Ascomycota</taxon>
        <taxon>Pezizomycotina</taxon>
        <taxon>Dothideomycetes</taxon>
        <taxon>Pleosporomycetidae</taxon>
        <taxon>Venturiales</taxon>
        <taxon>Sympoventuriaceae</taxon>
        <taxon>Verruconis</taxon>
    </lineage>
</organism>
<dbReference type="InParanoid" id="A0A0D1YT12"/>
<reference evidence="5 6" key="1">
    <citation type="submission" date="2015-01" db="EMBL/GenBank/DDBJ databases">
        <title>The Genome Sequence of Ochroconis gallopava CBS43764.</title>
        <authorList>
            <consortium name="The Broad Institute Genomics Platform"/>
            <person name="Cuomo C."/>
            <person name="de Hoog S."/>
            <person name="Gorbushina A."/>
            <person name="Stielow B."/>
            <person name="Teixiera M."/>
            <person name="Abouelleil A."/>
            <person name="Chapman S.B."/>
            <person name="Priest M."/>
            <person name="Young S.K."/>
            <person name="Wortman J."/>
            <person name="Nusbaum C."/>
            <person name="Birren B."/>
        </authorList>
    </citation>
    <scope>NUCLEOTIDE SEQUENCE [LARGE SCALE GENOMIC DNA]</scope>
    <source>
        <strain evidence="5 6">CBS 43764</strain>
    </source>
</reference>
<dbReference type="GO" id="GO:0006629">
    <property type="term" value="P:lipid metabolic process"/>
    <property type="evidence" value="ECO:0007669"/>
    <property type="project" value="InterPro"/>
</dbReference>
<gene>
    <name evidence="5" type="ORF">PV09_05085</name>
</gene>
<dbReference type="SUPFAM" id="SSF51695">
    <property type="entry name" value="PLC-like phosphodiesterases"/>
    <property type="match status" value="1"/>
</dbReference>
<dbReference type="Proteomes" id="UP000053259">
    <property type="component" value="Unassembled WGS sequence"/>
</dbReference>
<dbReference type="EMBL" id="KN847543">
    <property type="protein sequence ID" value="KIW03782.1"/>
    <property type="molecule type" value="Genomic_DNA"/>
</dbReference>
<dbReference type="FunCoup" id="A0A0D1YT12">
    <property type="interactions" value="6"/>
</dbReference>
<dbReference type="CDD" id="cd08577">
    <property type="entry name" value="PI-PLCc_GDPD_SF_unchar3"/>
    <property type="match status" value="1"/>
</dbReference>
<dbReference type="GeneID" id="27313058"/>
<comment type="similarity">
    <text evidence="1">Belongs to the AIM6 family.</text>
</comment>
<keyword evidence="4" id="KW-1133">Transmembrane helix</keyword>
<dbReference type="OrthoDB" id="4153866at2759"/>
<proteinExistence type="inferred from homology"/>